<dbReference type="Proteomes" id="UP000006729">
    <property type="component" value="Chromosome 15"/>
</dbReference>
<keyword evidence="2" id="KW-1185">Reference proteome</keyword>
<gene>
    <name evidence="1" type="ORF">POPTR_015G062466</name>
</gene>
<proteinExistence type="predicted"/>
<organism evidence="1 2">
    <name type="scientific">Populus trichocarpa</name>
    <name type="common">Western balsam poplar</name>
    <name type="synonym">Populus balsamifera subsp. trichocarpa</name>
    <dbReference type="NCBI Taxonomy" id="3694"/>
    <lineage>
        <taxon>Eukaryota</taxon>
        <taxon>Viridiplantae</taxon>
        <taxon>Streptophyta</taxon>
        <taxon>Embryophyta</taxon>
        <taxon>Tracheophyta</taxon>
        <taxon>Spermatophyta</taxon>
        <taxon>Magnoliopsida</taxon>
        <taxon>eudicotyledons</taxon>
        <taxon>Gunneridae</taxon>
        <taxon>Pentapetalae</taxon>
        <taxon>rosids</taxon>
        <taxon>fabids</taxon>
        <taxon>Malpighiales</taxon>
        <taxon>Salicaceae</taxon>
        <taxon>Saliceae</taxon>
        <taxon>Populus</taxon>
    </lineage>
</organism>
<reference evidence="1 2" key="1">
    <citation type="journal article" date="2006" name="Science">
        <title>The genome of black cottonwood, Populus trichocarpa (Torr. &amp; Gray).</title>
        <authorList>
            <person name="Tuskan G.A."/>
            <person name="Difazio S."/>
            <person name="Jansson S."/>
            <person name="Bohlmann J."/>
            <person name="Grigoriev I."/>
            <person name="Hellsten U."/>
            <person name="Putnam N."/>
            <person name="Ralph S."/>
            <person name="Rombauts S."/>
            <person name="Salamov A."/>
            <person name="Schein J."/>
            <person name="Sterck L."/>
            <person name="Aerts A."/>
            <person name="Bhalerao R.R."/>
            <person name="Bhalerao R.P."/>
            <person name="Blaudez D."/>
            <person name="Boerjan W."/>
            <person name="Brun A."/>
            <person name="Brunner A."/>
            <person name="Busov V."/>
            <person name="Campbell M."/>
            <person name="Carlson J."/>
            <person name="Chalot M."/>
            <person name="Chapman J."/>
            <person name="Chen G.L."/>
            <person name="Cooper D."/>
            <person name="Coutinho P.M."/>
            <person name="Couturier J."/>
            <person name="Covert S."/>
            <person name="Cronk Q."/>
            <person name="Cunningham R."/>
            <person name="Davis J."/>
            <person name="Degroeve S."/>
            <person name="Dejardin A."/>
            <person name="Depamphilis C."/>
            <person name="Detter J."/>
            <person name="Dirks B."/>
            <person name="Dubchak I."/>
            <person name="Duplessis S."/>
            <person name="Ehlting J."/>
            <person name="Ellis B."/>
            <person name="Gendler K."/>
            <person name="Goodstein D."/>
            <person name="Gribskov M."/>
            <person name="Grimwood J."/>
            <person name="Groover A."/>
            <person name="Gunter L."/>
            <person name="Hamberger B."/>
            <person name="Heinze B."/>
            <person name="Helariutta Y."/>
            <person name="Henrissat B."/>
            <person name="Holligan D."/>
            <person name="Holt R."/>
            <person name="Huang W."/>
            <person name="Islam-Faridi N."/>
            <person name="Jones S."/>
            <person name="Jones-Rhoades M."/>
            <person name="Jorgensen R."/>
            <person name="Joshi C."/>
            <person name="Kangasjarvi J."/>
            <person name="Karlsson J."/>
            <person name="Kelleher C."/>
            <person name="Kirkpatrick R."/>
            <person name="Kirst M."/>
            <person name="Kohler A."/>
            <person name="Kalluri U."/>
            <person name="Larimer F."/>
            <person name="Leebens-Mack J."/>
            <person name="Leple J.C."/>
            <person name="Locascio P."/>
            <person name="Lou Y."/>
            <person name="Lucas S."/>
            <person name="Martin F."/>
            <person name="Montanini B."/>
            <person name="Napoli C."/>
            <person name="Nelson D.R."/>
            <person name="Nelson C."/>
            <person name="Nieminen K."/>
            <person name="Nilsson O."/>
            <person name="Pereda V."/>
            <person name="Peter G."/>
            <person name="Philippe R."/>
            <person name="Pilate G."/>
            <person name="Poliakov A."/>
            <person name="Razumovskaya J."/>
            <person name="Richardson P."/>
            <person name="Rinaldi C."/>
            <person name="Ritland K."/>
            <person name="Rouze P."/>
            <person name="Ryaboy D."/>
            <person name="Schmutz J."/>
            <person name="Schrader J."/>
            <person name="Segerman B."/>
            <person name="Shin H."/>
            <person name="Siddiqui A."/>
            <person name="Sterky F."/>
            <person name="Terry A."/>
            <person name="Tsai C.J."/>
            <person name="Uberbacher E."/>
            <person name="Unneberg P."/>
            <person name="Vahala J."/>
            <person name="Wall K."/>
            <person name="Wessler S."/>
            <person name="Yang G."/>
            <person name="Yin T."/>
            <person name="Douglas C."/>
            <person name="Marra M."/>
            <person name="Sandberg G."/>
            <person name="Van de Peer Y."/>
            <person name="Rokhsar D."/>
        </authorList>
    </citation>
    <scope>NUCLEOTIDE SEQUENCE [LARGE SCALE GENOMIC DNA]</scope>
    <source>
        <strain evidence="2">cv. Nisqually</strain>
    </source>
</reference>
<accession>A0A3N7G0E1</accession>
<dbReference type="InParanoid" id="A0A3N7G0E1"/>
<evidence type="ECO:0000313" key="2">
    <source>
        <dbReference type="Proteomes" id="UP000006729"/>
    </source>
</evidence>
<protein>
    <submittedName>
        <fullName evidence="1">Uncharacterized protein</fullName>
    </submittedName>
</protein>
<name>A0A3N7G0E1_POPTR</name>
<evidence type="ECO:0000313" key="1">
    <source>
        <dbReference type="EMBL" id="RQP00668.1"/>
    </source>
</evidence>
<sequence length="34" mass="4128">MSPNLEHLHFACCFGLCFTRKWLVALCWIWFPRT</sequence>
<dbReference type="EMBL" id="CM009304">
    <property type="protein sequence ID" value="RQP00668.1"/>
    <property type="molecule type" value="Genomic_DNA"/>
</dbReference>
<dbReference type="AlphaFoldDB" id="A0A3N7G0E1"/>